<evidence type="ECO:0000313" key="1">
    <source>
        <dbReference type="EMBL" id="MBX57528.1"/>
    </source>
</evidence>
<organism evidence="1">
    <name type="scientific">Rhizophora mucronata</name>
    <name type="common">Asiatic mangrove</name>
    <dbReference type="NCBI Taxonomy" id="61149"/>
    <lineage>
        <taxon>Eukaryota</taxon>
        <taxon>Viridiplantae</taxon>
        <taxon>Streptophyta</taxon>
        <taxon>Embryophyta</taxon>
        <taxon>Tracheophyta</taxon>
        <taxon>Spermatophyta</taxon>
        <taxon>Magnoliopsida</taxon>
        <taxon>eudicotyledons</taxon>
        <taxon>Gunneridae</taxon>
        <taxon>Pentapetalae</taxon>
        <taxon>rosids</taxon>
        <taxon>fabids</taxon>
        <taxon>Malpighiales</taxon>
        <taxon>Rhizophoraceae</taxon>
        <taxon>Rhizophora</taxon>
    </lineage>
</organism>
<protein>
    <submittedName>
        <fullName evidence="1">Uncharacterized protein</fullName>
    </submittedName>
</protein>
<dbReference type="EMBL" id="GGEC01077044">
    <property type="protein sequence ID" value="MBX57528.1"/>
    <property type="molecule type" value="Transcribed_RNA"/>
</dbReference>
<sequence>MVWEWHRVKQRNKTE</sequence>
<accession>A0A2P2PS11</accession>
<proteinExistence type="predicted"/>
<name>A0A2P2PS11_RHIMU</name>
<reference evidence="1" key="1">
    <citation type="submission" date="2018-02" db="EMBL/GenBank/DDBJ databases">
        <title>Rhizophora mucronata_Transcriptome.</title>
        <authorList>
            <person name="Meera S.P."/>
            <person name="Sreeshan A."/>
            <person name="Augustine A."/>
        </authorList>
    </citation>
    <scope>NUCLEOTIDE SEQUENCE</scope>
    <source>
        <tissue evidence="1">Leaf</tissue>
    </source>
</reference>